<comment type="caution">
    <text evidence="3">The sequence shown here is derived from an EMBL/GenBank/DDBJ whole genome shotgun (WGS) entry which is preliminary data.</text>
</comment>
<evidence type="ECO:0000256" key="2">
    <source>
        <dbReference type="ARBA" id="ARBA00023002"/>
    </source>
</evidence>
<keyword evidence="2" id="KW-0560">Oxidoreductase</keyword>
<dbReference type="AlphaFoldDB" id="A0A1F6VEQ4"/>
<dbReference type="InterPro" id="IPR002347">
    <property type="entry name" value="SDR_fam"/>
</dbReference>
<evidence type="ECO:0000313" key="3">
    <source>
        <dbReference type="EMBL" id="OGI68110.1"/>
    </source>
</evidence>
<name>A0A1F6VEQ4_9BACT</name>
<sequence>MKETPNSLESPQKVMITGGTEGIGHGIAENFLLSNSKVAICARTKEKVDIAKETFSIAEVVDLSDLSQAENFSKKVVKDLGGIDFVILNAGVHGVPTKEENLSEKDERYAHTLRINYEAPTVIAKSLRDELKKSKGVLVYLTSQHAKFDVRKVPEPARPYADSKRKLEEFFGEFVKNPENDGILVIGIDPGPVDTKLREQIRTEGPAELRAIAQKDRDSGVLKNPDLVGRIIYEIITKRADLDKDTGEYTLPVKTGDIVRISENYSDPKRTAWIESLNTKEFVQKSFEEAKEFIEYSCGIRLTQIELVGLHRITVKVMEEVYQQERTYDQEKLIGTNQINSDTHFDHKKEIPARFFQEFYNLNSNDIVKLYDENNGETFKEYFRRMQANAHRP</sequence>
<dbReference type="SUPFAM" id="SSF51735">
    <property type="entry name" value="NAD(P)-binding Rossmann-fold domains"/>
    <property type="match status" value="1"/>
</dbReference>
<dbReference type="InterPro" id="IPR036291">
    <property type="entry name" value="NAD(P)-bd_dom_sf"/>
</dbReference>
<accession>A0A1F6VEQ4</accession>
<dbReference type="PANTHER" id="PTHR43008">
    <property type="entry name" value="BENZIL REDUCTASE"/>
    <property type="match status" value="1"/>
</dbReference>
<evidence type="ECO:0008006" key="5">
    <source>
        <dbReference type="Google" id="ProtNLM"/>
    </source>
</evidence>
<dbReference type="EMBL" id="MFTS01000005">
    <property type="protein sequence ID" value="OGI68110.1"/>
    <property type="molecule type" value="Genomic_DNA"/>
</dbReference>
<reference evidence="3 4" key="1">
    <citation type="journal article" date="2016" name="Nat. Commun.">
        <title>Thousands of microbial genomes shed light on interconnected biogeochemical processes in an aquifer system.</title>
        <authorList>
            <person name="Anantharaman K."/>
            <person name="Brown C.T."/>
            <person name="Hug L.A."/>
            <person name="Sharon I."/>
            <person name="Castelle C.J."/>
            <person name="Probst A.J."/>
            <person name="Thomas B.C."/>
            <person name="Singh A."/>
            <person name="Wilkins M.J."/>
            <person name="Karaoz U."/>
            <person name="Brodie E.L."/>
            <person name="Williams K.H."/>
            <person name="Hubbard S.S."/>
            <person name="Banfield J.F."/>
        </authorList>
    </citation>
    <scope>NUCLEOTIDE SEQUENCE [LARGE SCALE GENOMIC DNA]</scope>
</reference>
<dbReference type="GO" id="GO:0050664">
    <property type="term" value="F:oxidoreductase activity, acting on NAD(P)H, oxygen as acceptor"/>
    <property type="evidence" value="ECO:0007669"/>
    <property type="project" value="TreeGrafter"/>
</dbReference>
<dbReference type="CDD" id="cd05233">
    <property type="entry name" value="SDR_c"/>
    <property type="match status" value="1"/>
</dbReference>
<dbReference type="Gene3D" id="3.40.50.720">
    <property type="entry name" value="NAD(P)-binding Rossmann-like Domain"/>
    <property type="match status" value="1"/>
</dbReference>
<evidence type="ECO:0000256" key="1">
    <source>
        <dbReference type="ARBA" id="ARBA00006484"/>
    </source>
</evidence>
<dbReference type="PRINTS" id="PR00081">
    <property type="entry name" value="GDHRDH"/>
</dbReference>
<dbReference type="PANTHER" id="PTHR43008:SF4">
    <property type="entry name" value="CHAIN DEHYDROGENASE, PUTATIVE (AFU_ORTHOLOGUE AFUA_4G08710)-RELATED"/>
    <property type="match status" value="1"/>
</dbReference>
<dbReference type="Pfam" id="PF00106">
    <property type="entry name" value="adh_short"/>
    <property type="match status" value="1"/>
</dbReference>
<gene>
    <name evidence="3" type="ORF">A2738_02915</name>
</gene>
<organism evidence="3 4">
    <name type="scientific">Candidatus Nomurabacteria bacterium RIFCSPHIGHO2_01_FULL_42_15</name>
    <dbReference type="NCBI Taxonomy" id="1801742"/>
    <lineage>
        <taxon>Bacteria</taxon>
        <taxon>Candidatus Nomuraibacteriota</taxon>
    </lineage>
</organism>
<protein>
    <recommendedName>
        <fullName evidence="5">Short-chain dehydrogenase</fullName>
    </recommendedName>
</protein>
<proteinExistence type="inferred from homology"/>
<dbReference type="Proteomes" id="UP000178235">
    <property type="component" value="Unassembled WGS sequence"/>
</dbReference>
<evidence type="ECO:0000313" key="4">
    <source>
        <dbReference type="Proteomes" id="UP000178235"/>
    </source>
</evidence>
<comment type="similarity">
    <text evidence="1">Belongs to the short-chain dehydrogenases/reductases (SDR) family.</text>
</comment>